<evidence type="ECO:0000256" key="1">
    <source>
        <dbReference type="SAM" id="MobiDB-lite"/>
    </source>
</evidence>
<protein>
    <submittedName>
        <fullName evidence="2">Uncharacterized protein</fullName>
    </submittedName>
</protein>
<name>A0ABU6XER2_9FABA</name>
<proteinExistence type="predicted"/>
<accession>A0ABU6XER2</accession>
<dbReference type="EMBL" id="JASCZI010211619">
    <property type="protein sequence ID" value="MED6195183.1"/>
    <property type="molecule type" value="Genomic_DNA"/>
</dbReference>
<evidence type="ECO:0000313" key="3">
    <source>
        <dbReference type="Proteomes" id="UP001341840"/>
    </source>
</evidence>
<organism evidence="2 3">
    <name type="scientific">Stylosanthes scabra</name>
    <dbReference type="NCBI Taxonomy" id="79078"/>
    <lineage>
        <taxon>Eukaryota</taxon>
        <taxon>Viridiplantae</taxon>
        <taxon>Streptophyta</taxon>
        <taxon>Embryophyta</taxon>
        <taxon>Tracheophyta</taxon>
        <taxon>Spermatophyta</taxon>
        <taxon>Magnoliopsida</taxon>
        <taxon>eudicotyledons</taxon>
        <taxon>Gunneridae</taxon>
        <taxon>Pentapetalae</taxon>
        <taxon>rosids</taxon>
        <taxon>fabids</taxon>
        <taxon>Fabales</taxon>
        <taxon>Fabaceae</taxon>
        <taxon>Papilionoideae</taxon>
        <taxon>50 kb inversion clade</taxon>
        <taxon>dalbergioids sensu lato</taxon>
        <taxon>Dalbergieae</taxon>
        <taxon>Pterocarpus clade</taxon>
        <taxon>Stylosanthes</taxon>
    </lineage>
</organism>
<dbReference type="Proteomes" id="UP001341840">
    <property type="component" value="Unassembled WGS sequence"/>
</dbReference>
<gene>
    <name evidence="2" type="ORF">PIB30_035606</name>
</gene>
<feature type="region of interest" description="Disordered" evidence="1">
    <location>
        <begin position="13"/>
        <end position="61"/>
    </location>
</feature>
<evidence type="ECO:0000313" key="2">
    <source>
        <dbReference type="EMBL" id="MED6195183.1"/>
    </source>
</evidence>
<feature type="compositionally biased region" description="Basic and acidic residues" evidence="1">
    <location>
        <begin position="13"/>
        <end position="22"/>
    </location>
</feature>
<sequence>MLRKVVRERRVDGMEKVGETEGRSCAPGIVLPTRNPPKRKLDFKANASSDQPSDGPPKHGQQLLFFKDDTPVYLNGGDLPCYFPVSFRPPGGIHFIIVELAVGAYIFDNILEKR</sequence>
<keyword evidence="3" id="KW-1185">Reference proteome</keyword>
<comment type="caution">
    <text evidence="2">The sequence shown here is derived from an EMBL/GenBank/DDBJ whole genome shotgun (WGS) entry which is preliminary data.</text>
</comment>
<reference evidence="2 3" key="1">
    <citation type="journal article" date="2023" name="Plants (Basel)">
        <title>Bridging the Gap: Combining Genomics and Transcriptomics Approaches to Understand Stylosanthes scabra, an Orphan Legume from the Brazilian Caatinga.</title>
        <authorList>
            <person name="Ferreira-Neto J.R.C."/>
            <person name="da Silva M.D."/>
            <person name="Binneck E."/>
            <person name="de Melo N.F."/>
            <person name="da Silva R.H."/>
            <person name="de Melo A.L.T.M."/>
            <person name="Pandolfi V."/>
            <person name="Bustamante F.O."/>
            <person name="Brasileiro-Vidal A.C."/>
            <person name="Benko-Iseppon A.M."/>
        </authorList>
    </citation>
    <scope>NUCLEOTIDE SEQUENCE [LARGE SCALE GENOMIC DNA]</scope>
    <source>
        <tissue evidence="2">Leaves</tissue>
    </source>
</reference>